<evidence type="ECO:0000256" key="1">
    <source>
        <dbReference type="ARBA" id="ARBA00004167"/>
    </source>
</evidence>
<keyword evidence="3" id="KW-1133">Transmembrane helix</keyword>
<feature type="transmembrane region" description="Helical" evidence="3">
    <location>
        <begin position="242"/>
        <end position="268"/>
    </location>
</feature>
<feature type="domain" description="Band 7" evidence="4">
    <location>
        <begin position="342"/>
        <end position="558"/>
    </location>
</feature>
<dbReference type="EMBL" id="SZPQ01000003">
    <property type="protein sequence ID" value="TKI07791.1"/>
    <property type="molecule type" value="Genomic_DNA"/>
</dbReference>
<feature type="transmembrane region" description="Helical" evidence="3">
    <location>
        <begin position="34"/>
        <end position="52"/>
    </location>
</feature>
<dbReference type="RefSeq" id="WP_136988787.1">
    <property type="nucleotide sequence ID" value="NZ_SZPQ01000003.1"/>
</dbReference>
<dbReference type="Pfam" id="PF01145">
    <property type="entry name" value="Band_7"/>
    <property type="match status" value="1"/>
</dbReference>
<organism evidence="5 6">
    <name type="scientific">Martelella alba</name>
    <dbReference type="NCBI Taxonomy" id="2590451"/>
    <lineage>
        <taxon>Bacteria</taxon>
        <taxon>Pseudomonadati</taxon>
        <taxon>Pseudomonadota</taxon>
        <taxon>Alphaproteobacteria</taxon>
        <taxon>Hyphomicrobiales</taxon>
        <taxon>Aurantimonadaceae</taxon>
        <taxon>Martelella</taxon>
    </lineage>
</organism>
<evidence type="ECO:0000256" key="2">
    <source>
        <dbReference type="SAM" id="MobiDB-lite"/>
    </source>
</evidence>
<dbReference type="Proteomes" id="UP000305202">
    <property type="component" value="Unassembled WGS sequence"/>
</dbReference>
<dbReference type="PANTHER" id="PTHR43327:SF10">
    <property type="entry name" value="STOMATIN-LIKE PROTEIN 2, MITOCHONDRIAL"/>
    <property type="match status" value="1"/>
</dbReference>
<feature type="transmembrane region" description="Helical" evidence="3">
    <location>
        <begin position="142"/>
        <end position="164"/>
    </location>
</feature>
<accession>A0ABY2SP62</accession>
<evidence type="ECO:0000313" key="5">
    <source>
        <dbReference type="EMBL" id="TKI07791.1"/>
    </source>
</evidence>
<feature type="transmembrane region" description="Helical" evidence="3">
    <location>
        <begin position="58"/>
        <end position="76"/>
    </location>
</feature>
<name>A0ABY2SP62_9HYPH</name>
<dbReference type="GO" id="GO:0006508">
    <property type="term" value="P:proteolysis"/>
    <property type="evidence" value="ECO:0007669"/>
    <property type="project" value="UniProtKB-KW"/>
</dbReference>
<evidence type="ECO:0000256" key="3">
    <source>
        <dbReference type="SAM" id="Phobius"/>
    </source>
</evidence>
<proteinExistence type="predicted"/>
<evidence type="ECO:0000313" key="6">
    <source>
        <dbReference type="Proteomes" id="UP000305202"/>
    </source>
</evidence>
<dbReference type="InterPro" id="IPR001107">
    <property type="entry name" value="Band_7"/>
</dbReference>
<evidence type="ECO:0000259" key="4">
    <source>
        <dbReference type="Pfam" id="PF01145"/>
    </source>
</evidence>
<keyword evidence="5" id="KW-0378">Hydrolase</keyword>
<dbReference type="PANTHER" id="PTHR43327">
    <property type="entry name" value="STOMATIN-LIKE PROTEIN 2, MITOCHONDRIAL"/>
    <property type="match status" value="1"/>
</dbReference>
<feature type="region of interest" description="Disordered" evidence="2">
    <location>
        <begin position="387"/>
        <end position="412"/>
    </location>
</feature>
<keyword evidence="5" id="KW-0645">Protease</keyword>
<feature type="transmembrane region" description="Helical" evidence="3">
    <location>
        <begin position="322"/>
        <end position="340"/>
    </location>
</feature>
<keyword evidence="3" id="KW-0812">Transmembrane</keyword>
<dbReference type="SUPFAM" id="SSF117892">
    <property type="entry name" value="Band 7/SPFH domain"/>
    <property type="match status" value="1"/>
</dbReference>
<feature type="transmembrane region" description="Helical" evidence="3">
    <location>
        <begin position="215"/>
        <end position="236"/>
    </location>
</feature>
<feature type="transmembrane region" description="Helical" evidence="3">
    <location>
        <begin position="176"/>
        <end position="194"/>
    </location>
</feature>
<comment type="subcellular location">
    <subcellularLocation>
        <location evidence="1">Membrane</location>
        <topology evidence="1">Single-pass membrane protein</topology>
    </subcellularLocation>
</comment>
<feature type="compositionally biased region" description="Low complexity" evidence="2">
    <location>
        <begin position="398"/>
        <end position="411"/>
    </location>
</feature>
<reference evidence="5 6" key="1">
    <citation type="submission" date="2019-04" db="EMBL/GenBank/DDBJ databases">
        <authorList>
            <person name="Li M."/>
            <person name="Gao C."/>
        </authorList>
    </citation>
    <scope>NUCLEOTIDE SEQUENCE [LARGE SCALE GENOMIC DNA]</scope>
    <source>
        <strain evidence="5 6">BGMRC 2031</strain>
    </source>
</reference>
<dbReference type="GO" id="GO:0008233">
    <property type="term" value="F:peptidase activity"/>
    <property type="evidence" value="ECO:0007669"/>
    <property type="project" value="UniProtKB-KW"/>
</dbReference>
<feature type="region of interest" description="Disordered" evidence="2">
    <location>
        <begin position="95"/>
        <end position="114"/>
    </location>
</feature>
<gene>
    <name evidence="5" type="ORF">FCN80_04945</name>
</gene>
<keyword evidence="3" id="KW-0472">Membrane</keyword>
<dbReference type="InterPro" id="IPR036013">
    <property type="entry name" value="Band_7/SPFH_dom_sf"/>
</dbReference>
<protein>
    <submittedName>
        <fullName evidence="5">Protease modulator HflK</fullName>
    </submittedName>
</protein>
<keyword evidence="6" id="KW-1185">Reference proteome</keyword>
<sequence>MRVDLDNPDGDIAALPRFQRAAHQSVILRRLTRVLAVIAAALLLPALLFDWIAPDSLWLPLVCNNLAALLALATTVQSARGVTLWRSAALNATGSAVAPPSGGETAPDDTKPSAEVSLGKVGNAAWAAGPFGRWLRDGLRRVDIGAVWLCGGSLLTLLIVRAGWNAVGAPQNPDQGAYVGVALLAVAVFALLVLERHLAACTAGEWPESATLAAMARLVMGVQLLGIPCLLFAGAAVPWPHYLALAAGLLPALAALELLARGLFTFFIPLRARQEPRMTAESLIAAQFCWPPRPFGLLHRELQQRFGIDLRQIWAFTFMRRAFLPIVAALALIGWLLTGVTQVPLDARGIYERFGKPVNVLAPGLNIGLPWPFGRVRMVENGVVHELATGSDGGGPGDEPAPAEGPAPESANRLWDAYHPSEKSQVIASVAGDRQSFQIVNMDVRIIYRIGLSDEAALDATYHTADVPGLIRSTANQVLVHDFASRTLDGVLGDQRAVLARDVGKVVQARLDQMRSGVEIMAIVIEAIHPPAGAANAYHGVQAAQIAAQALIARERGRAAEQLNAAQLAASLAADRATAAAHENLAQAQAADLRFAAERTAWRKAGQAFLTERYFTQLGTALDKTPLLVLDHRIAGGQPSTLDLRRFPEPLVDAPAPGTGH</sequence>
<dbReference type="InterPro" id="IPR050710">
    <property type="entry name" value="Band7/mec-2_domain"/>
</dbReference>
<dbReference type="Gene3D" id="3.30.479.30">
    <property type="entry name" value="Band 7 domain"/>
    <property type="match status" value="1"/>
</dbReference>
<comment type="caution">
    <text evidence="5">The sequence shown here is derived from an EMBL/GenBank/DDBJ whole genome shotgun (WGS) entry which is preliminary data.</text>
</comment>